<dbReference type="PANTHER" id="PTHR47723">
    <property type="entry name" value="OS05G0353850 PROTEIN"/>
    <property type="match status" value="1"/>
</dbReference>
<protein>
    <recommendedName>
        <fullName evidence="3">RNase H type-1 domain-containing protein</fullName>
    </recommendedName>
</protein>
<reference evidence="1 2" key="1">
    <citation type="journal article" date="2024" name="G3 (Bethesda)">
        <title>Genome assembly of Hibiscus sabdariffa L. provides insights into metabolisms of medicinal natural products.</title>
        <authorList>
            <person name="Kim T."/>
        </authorList>
    </citation>
    <scope>NUCLEOTIDE SEQUENCE [LARGE SCALE GENOMIC DNA]</scope>
    <source>
        <strain evidence="1">TK-2024</strain>
        <tissue evidence="1">Old leaves</tissue>
    </source>
</reference>
<comment type="caution">
    <text evidence="1">The sequence shown here is derived from an EMBL/GenBank/DDBJ whole genome shotgun (WGS) entry which is preliminary data.</text>
</comment>
<keyword evidence="2" id="KW-1185">Reference proteome</keyword>
<name>A0ABR2ACB8_9ROSI</name>
<organism evidence="1 2">
    <name type="scientific">Hibiscus sabdariffa</name>
    <name type="common">roselle</name>
    <dbReference type="NCBI Taxonomy" id="183260"/>
    <lineage>
        <taxon>Eukaryota</taxon>
        <taxon>Viridiplantae</taxon>
        <taxon>Streptophyta</taxon>
        <taxon>Embryophyta</taxon>
        <taxon>Tracheophyta</taxon>
        <taxon>Spermatophyta</taxon>
        <taxon>Magnoliopsida</taxon>
        <taxon>eudicotyledons</taxon>
        <taxon>Gunneridae</taxon>
        <taxon>Pentapetalae</taxon>
        <taxon>rosids</taxon>
        <taxon>malvids</taxon>
        <taxon>Malvales</taxon>
        <taxon>Malvaceae</taxon>
        <taxon>Malvoideae</taxon>
        <taxon>Hibiscus</taxon>
    </lineage>
</organism>
<gene>
    <name evidence="1" type="ORF">V6N12_053012</name>
</gene>
<dbReference type="PANTHER" id="PTHR47723:SF13">
    <property type="entry name" value="PUTATIVE-RELATED"/>
    <property type="match status" value="1"/>
</dbReference>
<dbReference type="Proteomes" id="UP001472677">
    <property type="component" value="Unassembled WGS sequence"/>
</dbReference>
<dbReference type="EMBL" id="JBBPBM010000851">
    <property type="protein sequence ID" value="KAK8490502.1"/>
    <property type="molecule type" value="Genomic_DNA"/>
</dbReference>
<proteinExistence type="predicted"/>
<sequence>MGIASWILINMKDPTYFPLDPQQWINFLAPFFGRLGSVHLDHTPYFWVKPQAPWIKVNTDGSRCSSMGLELAVVLMVTGVLSFPRRLVLARFWSLNFGNPKNFGSSLRVHLNELLTQNWEVRFTWVRRECNLVADGMTKIAWDIPFGYHQFLDPPDLVKELLQQDVAAAASPNFIFFVSPCPFK</sequence>
<accession>A0ABR2ACB8</accession>
<evidence type="ECO:0000313" key="2">
    <source>
        <dbReference type="Proteomes" id="UP001472677"/>
    </source>
</evidence>
<evidence type="ECO:0008006" key="3">
    <source>
        <dbReference type="Google" id="ProtNLM"/>
    </source>
</evidence>
<dbReference type="InterPro" id="IPR053151">
    <property type="entry name" value="RNase_H-like"/>
</dbReference>
<evidence type="ECO:0000313" key="1">
    <source>
        <dbReference type="EMBL" id="KAK8490502.1"/>
    </source>
</evidence>